<evidence type="ECO:0000256" key="7">
    <source>
        <dbReference type="SAM" id="Coils"/>
    </source>
</evidence>
<dbReference type="GO" id="GO:0000381">
    <property type="term" value="P:regulation of alternative mRNA splicing, via spliceosome"/>
    <property type="evidence" value="ECO:0007669"/>
    <property type="project" value="TreeGrafter"/>
</dbReference>
<accession>Q5CYJ0</accession>
<dbReference type="GeneID" id="3371801"/>
<dbReference type="GO" id="GO:0071013">
    <property type="term" value="C:catalytic step 2 spliceosome"/>
    <property type="evidence" value="ECO:0007669"/>
    <property type="project" value="TreeGrafter"/>
</dbReference>
<feature type="domain" description="SURP motif" evidence="8">
    <location>
        <begin position="19"/>
        <end position="60"/>
    </location>
</feature>
<dbReference type="InterPro" id="IPR045146">
    <property type="entry name" value="SF3A1"/>
</dbReference>
<dbReference type="InterPro" id="IPR035967">
    <property type="entry name" value="SWAP/Surp_sf"/>
</dbReference>
<dbReference type="GO" id="GO:0005686">
    <property type="term" value="C:U2 snRNP"/>
    <property type="evidence" value="ECO:0007669"/>
    <property type="project" value="TreeGrafter"/>
</dbReference>
<keyword evidence="10" id="KW-1185">Reference proteome</keyword>
<dbReference type="InterPro" id="IPR000061">
    <property type="entry name" value="Surp"/>
</dbReference>
<evidence type="ECO:0000256" key="2">
    <source>
        <dbReference type="ARBA" id="ARBA00022664"/>
    </source>
</evidence>
<keyword evidence="6" id="KW-0539">Nucleus</keyword>
<dbReference type="GO" id="GO:0003723">
    <property type="term" value="F:RNA binding"/>
    <property type="evidence" value="ECO:0007669"/>
    <property type="project" value="InterPro"/>
</dbReference>
<keyword evidence="3" id="KW-0747">Spliceosome</keyword>
<keyword evidence="4" id="KW-0677">Repeat</keyword>
<dbReference type="GO" id="GO:0071004">
    <property type="term" value="C:U2-type prespliceosome"/>
    <property type="evidence" value="ECO:0007669"/>
    <property type="project" value="TreeGrafter"/>
</dbReference>
<feature type="coiled-coil region" evidence="7">
    <location>
        <begin position="288"/>
        <end position="322"/>
    </location>
</feature>
<dbReference type="FunFam" id="1.10.10.790:FF:000001">
    <property type="entry name" value="Splicing factor 3a, subunit 1"/>
    <property type="match status" value="1"/>
</dbReference>
<dbReference type="Gene3D" id="1.10.10.790">
    <property type="entry name" value="Surp module"/>
    <property type="match status" value="2"/>
</dbReference>
<evidence type="ECO:0000313" key="10">
    <source>
        <dbReference type="Proteomes" id="UP000006726"/>
    </source>
</evidence>
<evidence type="ECO:0000256" key="1">
    <source>
        <dbReference type="ARBA" id="ARBA00004123"/>
    </source>
</evidence>
<organism evidence="9 10">
    <name type="scientific">Cryptosporidium parvum (strain Iowa II)</name>
    <dbReference type="NCBI Taxonomy" id="353152"/>
    <lineage>
        <taxon>Eukaryota</taxon>
        <taxon>Sar</taxon>
        <taxon>Alveolata</taxon>
        <taxon>Apicomplexa</taxon>
        <taxon>Conoidasida</taxon>
        <taxon>Coccidia</taxon>
        <taxon>Eucoccidiorida</taxon>
        <taxon>Eimeriorina</taxon>
        <taxon>Cryptosporidiidae</taxon>
        <taxon>Cryptosporidium</taxon>
    </lineage>
</organism>
<keyword evidence="7" id="KW-0175">Coiled coil</keyword>
<dbReference type="KEGG" id="cpv:cgd7_2160"/>
<dbReference type="RefSeq" id="XP_628390.1">
    <property type="nucleotide sequence ID" value="XM_628388.1"/>
</dbReference>
<evidence type="ECO:0000256" key="6">
    <source>
        <dbReference type="ARBA" id="ARBA00023242"/>
    </source>
</evidence>
<feature type="non-terminal residue" evidence="9">
    <location>
        <position position="1"/>
    </location>
</feature>
<comment type="subcellular location">
    <subcellularLocation>
        <location evidence="1">Nucleus</location>
    </subcellularLocation>
</comment>
<dbReference type="FunFam" id="1.10.10.790:FF:000002">
    <property type="entry name" value="Splicing factor 3A subunit 1"/>
    <property type="match status" value="1"/>
</dbReference>
<dbReference type="PROSITE" id="PS50128">
    <property type="entry name" value="SURP"/>
    <property type="match status" value="2"/>
</dbReference>
<dbReference type="GO" id="GO:0045292">
    <property type="term" value="P:mRNA cis splicing, via spliceosome"/>
    <property type="evidence" value="ECO:0007669"/>
    <property type="project" value="InterPro"/>
</dbReference>
<keyword evidence="2" id="KW-0507">mRNA processing</keyword>
<dbReference type="SUPFAM" id="SSF109905">
    <property type="entry name" value="Surp module (SWAP domain)"/>
    <property type="match status" value="2"/>
</dbReference>
<dbReference type="OMA" id="VKYQEQQ"/>
<dbReference type="Proteomes" id="UP000006726">
    <property type="component" value="Chromosome 7"/>
</dbReference>
<dbReference type="OrthoDB" id="447637at2759"/>
<dbReference type="InterPro" id="IPR022030">
    <property type="entry name" value="SF3A1_dom"/>
</dbReference>
<evidence type="ECO:0000259" key="8">
    <source>
        <dbReference type="PROSITE" id="PS50128"/>
    </source>
</evidence>
<dbReference type="FunCoup" id="Q5CYJ0">
    <property type="interactions" value="502"/>
</dbReference>
<feature type="domain" description="SURP motif" evidence="8">
    <location>
        <begin position="143"/>
        <end position="185"/>
    </location>
</feature>
<keyword evidence="5" id="KW-0508">mRNA splicing</keyword>
<evidence type="ECO:0000313" key="9">
    <source>
        <dbReference type="EMBL" id="EAK90616.1"/>
    </source>
</evidence>
<comment type="caution">
    <text evidence="9">The sequence shown here is derived from an EMBL/GenBank/DDBJ whole genome shotgun (WGS) entry which is preliminary data.</text>
</comment>
<proteinExistence type="predicted"/>
<dbReference type="Pfam" id="PF12230">
    <property type="entry name" value="PRP21_like_P"/>
    <property type="match status" value="1"/>
</dbReference>
<dbReference type="SMART" id="SM00648">
    <property type="entry name" value="SWAP"/>
    <property type="match status" value="2"/>
</dbReference>
<evidence type="ECO:0000256" key="5">
    <source>
        <dbReference type="ARBA" id="ARBA00023187"/>
    </source>
</evidence>
<sequence length="462" mass="52986">ANMSNQVGLIYPPFELRATIDKTASFVAKNGEEFESRILSESGSIKFTFLNKDNPFHLYYKKRIEDFKNGVSIDNSGPTIPRAILDMNSRKEKQIIAEKEVLMLTSFSGGFGFMGGAVMEPEEPRKDQYTISHPIISIKDESVIKITAMYLARNGQSFLSDLTARESNNPQFDFLKPGHALFGYFADLVEAYSLCLIPNKSYLRGMKNESEDLQAIFRRCYKNSLWRKKEVETNSGLLELENRDHVDLEWVAINIVETVDFDDLNLDLPEPVDFSMLSKLVLESSLDMLNENDRNDLLESEIQNEERQINVLVIEKEQINDNVSDELNNTNNDDAFEEEFKNIKIIKNYVRVPKKRGLVTKSEQKKKGKMYRCPITGQLIPDEEISNHMRILLLDPKWKQQKDQLVQRAQQESALTASSNIEENLIAFITKRPDLFGTIEEAVAGTHGFEENGEKNKKQKFQ</sequence>
<reference evidence="9 10" key="1">
    <citation type="journal article" date="2004" name="Science">
        <title>Complete genome sequence of the apicomplexan, Cryptosporidium parvum.</title>
        <authorList>
            <person name="Abrahamsen M.S."/>
            <person name="Templeton T.J."/>
            <person name="Enomoto S."/>
            <person name="Abrahante J.E."/>
            <person name="Zhu G."/>
            <person name="Lancto C.A."/>
            <person name="Deng M."/>
            <person name="Liu C."/>
            <person name="Widmer G."/>
            <person name="Tzipori S."/>
            <person name="Buck G.A."/>
            <person name="Xu P."/>
            <person name="Bankier A.T."/>
            <person name="Dear P.H."/>
            <person name="Konfortov B.A."/>
            <person name="Spriggs H.F."/>
            <person name="Iyer L."/>
            <person name="Anantharaman V."/>
            <person name="Aravind L."/>
            <person name="Kapur V."/>
        </authorList>
    </citation>
    <scope>NUCLEOTIDE SEQUENCE [LARGE SCALE GENOMIC DNA]</scope>
    <source>
        <strain evidence="10">Iowa II</strain>
    </source>
</reference>
<dbReference type="PANTHER" id="PTHR15316">
    <property type="entry name" value="SPLICEOSOME ASSOCIATED PROTEIN 114/SWAP SPLICING FACTOR-RELATED"/>
    <property type="match status" value="1"/>
</dbReference>
<dbReference type="InParanoid" id="Q5CYJ0"/>
<evidence type="ECO:0000256" key="3">
    <source>
        <dbReference type="ARBA" id="ARBA00022728"/>
    </source>
</evidence>
<dbReference type="STRING" id="353152.Q5CYJ0"/>
<dbReference type="EMBL" id="AAEE01000001">
    <property type="protein sequence ID" value="EAK90616.1"/>
    <property type="molecule type" value="Genomic_DNA"/>
</dbReference>
<dbReference type="AlphaFoldDB" id="Q5CYJ0"/>
<evidence type="ECO:0000256" key="4">
    <source>
        <dbReference type="ARBA" id="ARBA00022737"/>
    </source>
</evidence>
<dbReference type="Pfam" id="PF01805">
    <property type="entry name" value="Surp"/>
    <property type="match status" value="2"/>
</dbReference>
<dbReference type="PANTHER" id="PTHR15316:SF1">
    <property type="entry name" value="SPLICING FACTOR 3A SUBUNIT 1"/>
    <property type="match status" value="1"/>
</dbReference>
<name>Q5CYJ0_CRYPI</name>
<gene>
    <name evidence="9" type="ORF">cgd7_2160</name>
</gene>
<protein>
    <submittedName>
        <fullName evidence="9">Pre-mRNA splicing factor SF3a. 2xSWAP domain protein</fullName>
    </submittedName>
</protein>